<reference evidence="1 2" key="1">
    <citation type="submission" date="2019-04" db="EMBL/GenBank/DDBJ databases">
        <title>Annotation for the trematode Fasciola gigantica.</title>
        <authorList>
            <person name="Choi Y.-J."/>
        </authorList>
    </citation>
    <scope>NUCLEOTIDE SEQUENCE [LARGE SCALE GENOMIC DNA]</scope>
    <source>
        <strain evidence="1">Uganda_cow_1</strain>
    </source>
</reference>
<dbReference type="OrthoDB" id="20273at2759"/>
<dbReference type="Proteomes" id="UP000316759">
    <property type="component" value="Unassembled WGS sequence"/>
</dbReference>
<protein>
    <submittedName>
        <fullName evidence="1">Uncharacterized protein</fullName>
    </submittedName>
</protein>
<dbReference type="STRING" id="46835.A0A504YAB6"/>
<gene>
    <name evidence="1" type="ORF">FGIG_04614</name>
</gene>
<dbReference type="EMBL" id="SUNJ01012587">
    <property type="protein sequence ID" value="TPP57923.1"/>
    <property type="molecule type" value="Genomic_DNA"/>
</dbReference>
<accession>A0A504YAB6</accession>
<sequence length="249" mass="28624">MSTADVFSISQILISEFEGHYDTIMREDRLRAYALCQSILYECLYSRVFQLDEEQLRLGKRSLRNSGHQNALSSEHGQINDHRISFAYRAAKALDEKVYRNVTFDNWRDDDLLCFTAISEGIVTYLLVNLLHHMTLRSSAAESNENLTSTVCAGELLSQIFRNENTVSTTSLYDRIIRIGCLGLKQQIHWHEPRPQSVNRLRRYRTNCGLTIFNASFIVMVAVVKTVTNDFTEQSVLLEPETNLSQCKM</sequence>
<keyword evidence="2" id="KW-1185">Reference proteome</keyword>
<comment type="caution">
    <text evidence="1">The sequence shown here is derived from an EMBL/GenBank/DDBJ whole genome shotgun (WGS) entry which is preliminary data.</text>
</comment>
<evidence type="ECO:0000313" key="1">
    <source>
        <dbReference type="EMBL" id="TPP57923.1"/>
    </source>
</evidence>
<evidence type="ECO:0000313" key="2">
    <source>
        <dbReference type="Proteomes" id="UP000316759"/>
    </source>
</evidence>
<dbReference type="AlphaFoldDB" id="A0A504YAB6"/>
<name>A0A504YAB6_FASGI</name>
<organism evidence="1 2">
    <name type="scientific">Fasciola gigantica</name>
    <name type="common">Giant liver fluke</name>
    <dbReference type="NCBI Taxonomy" id="46835"/>
    <lineage>
        <taxon>Eukaryota</taxon>
        <taxon>Metazoa</taxon>
        <taxon>Spiralia</taxon>
        <taxon>Lophotrochozoa</taxon>
        <taxon>Platyhelminthes</taxon>
        <taxon>Trematoda</taxon>
        <taxon>Digenea</taxon>
        <taxon>Plagiorchiida</taxon>
        <taxon>Echinostomata</taxon>
        <taxon>Echinostomatoidea</taxon>
        <taxon>Fasciolidae</taxon>
        <taxon>Fasciola</taxon>
    </lineage>
</organism>
<proteinExistence type="predicted"/>